<comment type="caution">
    <text evidence="4">The sequence shown here is derived from an EMBL/GenBank/DDBJ whole genome shotgun (WGS) entry which is preliminary data.</text>
</comment>
<dbReference type="InterPro" id="IPR001789">
    <property type="entry name" value="Sig_transdc_resp-reg_receiver"/>
</dbReference>
<dbReference type="SUPFAM" id="SSF52172">
    <property type="entry name" value="CheY-like"/>
    <property type="match status" value="1"/>
</dbReference>
<dbReference type="SMART" id="SM00448">
    <property type="entry name" value="REC"/>
    <property type="match status" value="1"/>
</dbReference>
<accession>A0ABP7XMA0</accession>
<dbReference type="Pfam" id="PF00072">
    <property type="entry name" value="Response_reg"/>
    <property type="match status" value="1"/>
</dbReference>
<protein>
    <recommendedName>
        <fullName evidence="3">Response regulatory domain-containing protein</fullName>
    </recommendedName>
</protein>
<evidence type="ECO:0000259" key="3">
    <source>
        <dbReference type="PROSITE" id="PS50110"/>
    </source>
</evidence>
<evidence type="ECO:0000313" key="5">
    <source>
        <dbReference type="Proteomes" id="UP001501333"/>
    </source>
</evidence>
<dbReference type="InterPro" id="IPR050595">
    <property type="entry name" value="Bact_response_regulator"/>
</dbReference>
<dbReference type="InterPro" id="IPR011006">
    <property type="entry name" value="CheY-like_superfamily"/>
</dbReference>
<dbReference type="EMBL" id="BAABAO010000003">
    <property type="protein sequence ID" value="GAA4121490.1"/>
    <property type="molecule type" value="Genomic_DNA"/>
</dbReference>
<proteinExistence type="predicted"/>
<keyword evidence="1 2" id="KW-0597">Phosphoprotein</keyword>
<evidence type="ECO:0000313" key="4">
    <source>
        <dbReference type="EMBL" id="GAA4121490.1"/>
    </source>
</evidence>
<keyword evidence="5" id="KW-1185">Reference proteome</keyword>
<dbReference type="PROSITE" id="PS50110">
    <property type="entry name" value="RESPONSE_REGULATORY"/>
    <property type="match status" value="1"/>
</dbReference>
<dbReference type="PANTHER" id="PTHR44591:SF3">
    <property type="entry name" value="RESPONSE REGULATORY DOMAIN-CONTAINING PROTEIN"/>
    <property type="match status" value="1"/>
</dbReference>
<organism evidence="4 5">
    <name type="scientific">Flavobacterium chungbukense</name>
    <dbReference type="NCBI Taxonomy" id="877464"/>
    <lineage>
        <taxon>Bacteria</taxon>
        <taxon>Pseudomonadati</taxon>
        <taxon>Bacteroidota</taxon>
        <taxon>Flavobacteriia</taxon>
        <taxon>Flavobacteriales</taxon>
        <taxon>Flavobacteriaceae</taxon>
        <taxon>Flavobacterium</taxon>
    </lineage>
</organism>
<sequence length="126" mass="14818">MLYKNILLVDDDPDDAEIFMEAVGFVNEKIIMRHIDNPVKALQELETLENLPDLIFLDYNMPLMNGKDFLQQIKSKEKLRSIPVILISTPSEEFVFDLLEKREIIRYMSKPSSYNELVRMLKELIL</sequence>
<name>A0ABP7XMA0_9FLAO</name>
<gene>
    <name evidence="4" type="ORF">GCM10022250_03080</name>
</gene>
<feature type="domain" description="Response regulatory" evidence="3">
    <location>
        <begin position="5"/>
        <end position="125"/>
    </location>
</feature>
<dbReference type="RefSeq" id="WP_229350973.1">
    <property type="nucleotide sequence ID" value="NZ_BAABAO010000003.1"/>
</dbReference>
<dbReference type="PANTHER" id="PTHR44591">
    <property type="entry name" value="STRESS RESPONSE REGULATOR PROTEIN 1"/>
    <property type="match status" value="1"/>
</dbReference>
<evidence type="ECO:0000256" key="1">
    <source>
        <dbReference type="ARBA" id="ARBA00022553"/>
    </source>
</evidence>
<feature type="modified residue" description="4-aspartylphosphate" evidence="2">
    <location>
        <position position="58"/>
    </location>
</feature>
<evidence type="ECO:0000256" key="2">
    <source>
        <dbReference type="PROSITE-ProRule" id="PRU00169"/>
    </source>
</evidence>
<dbReference type="Proteomes" id="UP001501333">
    <property type="component" value="Unassembled WGS sequence"/>
</dbReference>
<dbReference type="Gene3D" id="3.40.50.2300">
    <property type="match status" value="1"/>
</dbReference>
<reference evidence="5" key="1">
    <citation type="journal article" date="2019" name="Int. J. Syst. Evol. Microbiol.">
        <title>The Global Catalogue of Microorganisms (GCM) 10K type strain sequencing project: providing services to taxonomists for standard genome sequencing and annotation.</title>
        <authorList>
            <consortium name="The Broad Institute Genomics Platform"/>
            <consortium name="The Broad Institute Genome Sequencing Center for Infectious Disease"/>
            <person name="Wu L."/>
            <person name="Ma J."/>
        </authorList>
    </citation>
    <scope>NUCLEOTIDE SEQUENCE [LARGE SCALE GENOMIC DNA]</scope>
    <source>
        <strain evidence="5">JCM 17386</strain>
    </source>
</reference>